<proteinExistence type="predicted"/>
<feature type="region of interest" description="Disordered" evidence="5">
    <location>
        <begin position="409"/>
        <end position="431"/>
    </location>
</feature>
<dbReference type="AlphaFoldDB" id="A0A6A6WXL9"/>
<dbReference type="GO" id="GO:0022857">
    <property type="term" value="F:transmembrane transporter activity"/>
    <property type="evidence" value="ECO:0007669"/>
    <property type="project" value="TreeGrafter"/>
</dbReference>
<dbReference type="PANTHER" id="PTHR23501">
    <property type="entry name" value="MAJOR FACILITATOR SUPERFAMILY"/>
    <property type="match status" value="1"/>
</dbReference>
<evidence type="ECO:0000256" key="6">
    <source>
        <dbReference type="SAM" id="Phobius"/>
    </source>
</evidence>
<name>A0A6A6WXL9_9PLEO</name>
<evidence type="ECO:0000256" key="2">
    <source>
        <dbReference type="ARBA" id="ARBA00022692"/>
    </source>
</evidence>
<organism evidence="7 8">
    <name type="scientific">Melanomma pulvis-pyrius CBS 109.77</name>
    <dbReference type="NCBI Taxonomy" id="1314802"/>
    <lineage>
        <taxon>Eukaryota</taxon>
        <taxon>Fungi</taxon>
        <taxon>Dikarya</taxon>
        <taxon>Ascomycota</taxon>
        <taxon>Pezizomycotina</taxon>
        <taxon>Dothideomycetes</taxon>
        <taxon>Pleosporomycetidae</taxon>
        <taxon>Pleosporales</taxon>
        <taxon>Melanommataceae</taxon>
        <taxon>Melanomma</taxon>
    </lineage>
</organism>
<dbReference type="PANTHER" id="PTHR23501:SF43">
    <property type="entry name" value="MULTIDRUG TRANSPORTER, PUTATIVE (AFU_ORTHOLOGUE AFUA_6G03040)-RELATED"/>
    <property type="match status" value="1"/>
</dbReference>
<comment type="subcellular location">
    <subcellularLocation>
        <location evidence="1">Membrane</location>
        <topology evidence="1">Multi-pass membrane protein</topology>
    </subcellularLocation>
</comment>
<keyword evidence="4 6" id="KW-0472">Membrane</keyword>
<dbReference type="InterPro" id="IPR036259">
    <property type="entry name" value="MFS_trans_sf"/>
</dbReference>
<dbReference type="SUPFAM" id="SSF103473">
    <property type="entry name" value="MFS general substrate transporter"/>
    <property type="match status" value="1"/>
</dbReference>
<feature type="transmembrane region" description="Helical" evidence="6">
    <location>
        <begin position="383"/>
        <end position="403"/>
    </location>
</feature>
<gene>
    <name evidence="7" type="ORF">K505DRAFT_254577</name>
</gene>
<feature type="transmembrane region" description="Helical" evidence="6">
    <location>
        <begin position="108"/>
        <end position="125"/>
    </location>
</feature>
<keyword evidence="3 6" id="KW-1133">Transmembrane helix</keyword>
<dbReference type="Proteomes" id="UP000799757">
    <property type="component" value="Unassembled WGS sequence"/>
</dbReference>
<keyword evidence="8" id="KW-1185">Reference proteome</keyword>
<sequence>ISLRWIQGIGVCGVIALGQLIFFELVPLEKYTAYTALVTLVIASSLVTGPLIGGGITLYREILTGQNIPIGSLSLGLLGWLFPRPMWNEPAAKISSPGSGGGTMIKRLDFLGTTLLLGFCLLLTTELEQAALGYRFSSDFVLPLLICSGPFCIAFFTWQWYLMTRITQPEPLIWKARSFAMLTLLSRNSWLNGGVVSTCVFQIPQRFMTTNGRSPFSAAARLLAFGAFVPVGSGLTGILLGRLRIRPCLVIAFSALLEAIGTALLSRSSAEYDINPAQFGFQILIGLGLGFVMPALIYVLPFTMENVDLAVTTAAVGQFRMLGGLIAVSIGASITTRYLTSHLAEVVPPLLLGFILERTEEIHLLDEGIALMIRETFGRAYNLQMYLAIGFALCQLPCTALMWTKQEYSRPDQDGLSAPLDESNTPKSKPE</sequence>
<protein>
    <recommendedName>
        <fullName evidence="9">MFS general substrate transporter</fullName>
    </recommendedName>
</protein>
<evidence type="ECO:0000313" key="8">
    <source>
        <dbReference type="Proteomes" id="UP000799757"/>
    </source>
</evidence>
<feature type="non-terminal residue" evidence="7">
    <location>
        <position position="1"/>
    </location>
</feature>
<feature type="transmembrane region" description="Helical" evidence="6">
    <location>
        <begin position="248"/>
        <end position="267"/>
    </location>
</feature>
<feature type="transmembrane region" description="Helical" evidence="6">
    <location>
        <begin position="279"/>
        <end position="300"/>
    </location>
</feature>
<feature type="transmembrane region" description="Helical" evidence="6">
    <location>
        <begin position="223"/>
        <end position="241"/>
    </location>
</feature>
<dbReference type="EMBL" id="MU002182">
    <property type="protein sequence ID" value="KAF2788839.1"/>
    <property type="molecule type" value="Genomic_DNA"/>
</dbReference>
<accession>A0A6A6WXL9</accession>
<keyword evidence="2 6" id="KW-0812">Transmembrane</keyword>
<feature type="transmembrane region" description="Helical" evidence="6">
    <location>
        <begin position="140"/>
        <end position="163"/>
    </location>
</feature>
<evidence type="ECO:0000256" key="5">
    <source>
        <dbReference type="SAM" id="MobiDB-lite"/>
    </source>
</evidence>
<evidence type="ECO:0000313" key="7">
    <source>
        <dbReference type="EMBL" id="KAF2788839.1"/>
    </source>
</evidence>
<evidence type="ECO:0000256" key="1">
    <source>
        <dbReference type="ARBA" id="ARBA00004141"/>
    </source>
</evidence>
<feature type="transmembrane region" description="Helical" evidence="6">
    <location>
        <begin position="6"/>
        <end position="26"/>
    </location>
</feature>
<dbReference type="OrthoDB" id="440553at2759"/>
<reference evidence="7" key="1">
    <citation type="journal article" date="2020" name="Stud. Mycol.">
        <title>101 Dothideomycetes genomes: a test case for predicting lifestyles and emergence of pathogens.</title>
        <authorList>
            <person name="Haridas S."/>
            <person name="Albert R."/>
            <person name="Binder M."/>
            <person name="Bloem J."/>
            <person name="Labutti K."/>
            <person name="Salamov A."/>
            <person name="Andreopoulos B."/>
            <person name="Baker S."/>
            <person name="Barry K."/>
            <person name="Bills G."/>
            <person name="Bluhm B."/>
            <person name="Cannon C."/>
            <person name="Castanera R."/>
            <person name="Culley D."/>
            <person name="Daum C."/>
            <person name="Ezra D."/>
            <person name="Gonzalez J."/>
            <person name="Henrissat B."/>
            <person name="Kuo A."/>
            <person name="Liang C."/>
            <person name="Lipzen A."/>
            <person name="Lutzoni F."/>
            <person name="Magnuson J."/>
            <person name="Mondo S."/>
            <person name="Nolan M."/>
            <person name="Ohm R."/>
            <person name="Pangilinan J."/>
            <person name="Park H.-J."/>
            <person name="Ramirez L."/>
            <person name="Alfaro M."/>
            <person name="Sun H."/>
            <person name="Tritt A."/>
            <person name="Yoshinaga Y."/>
            <person name="Zwiers L.-H."/>
            <person name="Turgeon B."/>
            <person name="Goodwin S."/>
            <person name="Spatafora J."/>
            <person name="Crous P."/>
            <person name="Grigoriev I."/>
        </authorList>
    </citation>
    <scope>NUCLEOTIDE SEQUENCE</scope>
    <source>
        <strain evidence="7">CBS 109.77</strain>
    </source>
</reference>
<feature type="transmembrane region" description="Helical" evidence="6">
    <location>
        <begin position="184"/>
        <end position="203"/>
    </location>
</feature>
<evidence type="ECO:0008006" key="9">
    <source>
        <dbReference type="Google" id="ProtNLM"/>
    </source>
</evidence>
<evidence type="ECO:0000256" key="3">
    <source>
        <dbReference type="ARBA" id="ARBA00022989"/>
    </source>
</evidence>
<evidence type="ECO:0000256" key="4">
    <source>
        <dbReference type="ARBA" id="ARBA00023136"/>
    </source>
</evidence>
<feature type="transmembrane region" description="Helical" evidence="6">
    <location>
        <begin position="33"/>
        <end position="56"/>
    </location>
</feature>
<dbReference type="GO" id="GO:0005886">
    <property type="term" value="C:plasma membrane"/>
    <property type="evidence" value="ECO:0007669"/>
    <property type="project" value="TreeGrafter"/>
</dbReference>
<feature type="compositionally biased region" description="Polar residues" evidence="5">
    <location>
        <begin position="422"/>
        <end position="431"/>
    </location>
</feature>